<dbReference type="Gene3D" id="1.10.510.10">
    <property type="entry name" value="Transferase(Phosphotransferase) domain 1"/>
    <property type="match status" value="1"/>
</dbReference>
<dbReference type="AlphaFoldDB" id="A0A7X9IIY0"/>
<keyword evidence="6" id="KW-0812">Transmembrane</keyword>
<reference evidence="8 9" key="1">
    <citation type="journal article" date="2020" name="Biotechnol. Biofuels">
        <title>New insights from the biogas microbiome by comprehensive genome-resolved metagenomics of nearly 1600 species originating from multiple anaerobic digesters.</title>
        <authorList>
            <person name="Campanaro S."/>
            <person name="Treu L."/>
            <person name="Rodriguez-R L.M."/>
            <person name="Kovalovszki A."/>
            <person name="Ziels R.M."/>
            <person name="Maus I."/>
            <person name="Zhu X."/>
            <person name="Kougias P.G."/>
            <person name="Basile A."/>
            <person name="Luo G."/>
            <person name="Schluter A."/>
            <person name="Konstantinidis K.T."/>
            <person name="Angelidaki I."/>
        </authorList>
    </citation>
    <scope>NUCLEOTIDE SEQUENCE [LARGE SCALE GENOMIC DNA]</scope>
    <source>
        <strain evidence="8">AS27yjCOA_65</strain>
    </source>
</reference>
<evidence type="ECO:0000256" key="4">
    <source>
        <dbReference type="ARBA" id="ARBA00022840"/>
    </source>
</evidence>
<dbReference type="GO" id="GO:0016020">
    <property type="term" value="C:membrane"/>
    <property type="evidence" value="ECO:0007669"/>
    <property type="project" value="TreeGrafter"/>
</dbReference>
<keyword evidence="6" id="KW-1133">Transmembrane helix</keyword>
<organism evidence="8 9">
    <name type="scientific">SAR324 cluster bacterium</name>
    <dbReference type="NCBI Taxonomy" id="2024889"/>
    <lineage>
        <taxon>Bacteria</taxon>
        <taxon>Deltaproteobacteria</taxon>
        <taxon>SAR324 cluster</taxon>
    </lineage>
</organism>
<keyword evidence="1" id="KW-0808">Transferase</keyword>
<evidence type="ECO:0000256" key="3">
    <source>
        <dbReference type="ARBA" id="ARBA00022777"/>
    </source>
</evidence>
<evidence type="ECO:0000256" key="5">
    <source>
        <dbReference type="SAM" id="MobiDB-lite"/>
    </source>
</evidence>
<dbReference type="PANTHER" id="PTHR24348:SF22">
    <property type="entry name" value="NON-SPECIFIC SERINE_THREONINE PROTEIN KINASE"/>
    <property type="match status" value="1"/>
</dbReference>
<evidence type="ECO:0000313" key="8">
    <source>
        <dbReference type="EMBL" id="NMC62065.1"/>
    </source>
</evidence>
<dbReference type="InterPro" id="IPR000719">
    <property type="entry name" value="Prot_kinase_dom"/>
</dbReference>
<dbReference type="InterPro" id="IPR008271">
    <property type="entry name" value="Ser/Thr_kinase_AS"/>
</dbReference>
<dbReference type="Proteomes" id="UP000524246">
    <property type="component" value="Unassembled WGS sequence"/>
</dbReference>
<dbReference type="PROSITE" id="PS00108">
    <property type="entry name" value="PROTEIN_KINASE_ST"/>
    <property type="match status" value="1"/>
</dbReference>
<keyword evidence="8" id="KW-0723">Serine/threonine-protein kinase</keyword>
<dbReference type="InterPro" id="IPR011009">
    <property type="entry name" value="Kinase-like_dom_sf"/>
</dbReference>
<feature type="domain" description="Protein kinase" evidence="7">
    <location>
        <begin position="15"/>
        <end position="283"/>
    </location>
</feature>
<proteinExistence type="predicted"/>
<feature type="compositionally biased region" description="Basic and acidic residues" evidence="5">
    <location>
        <begin position="302"/>
        <end position="312"/>
    </location>
</feature>
<feature type="compositionally biased region" description="Polar residues" evidence="5">
    <location>
        <begin position="285"/>
        <end position="301"/>
    </location>
</feature>
<evidence type="ECO:0000259" key="7">
    <source>
        <dbReference type="PROSITE" id="PS50011"/>
    </source>
</evidence>
<keyword evidence="2" id="KW-0547">Nucleotide-binding</keyword>
<dbReference type="CDD" id="cd14014">
    <property type="entry name" value="STKc_PknB_like"/>
    <property type="match status" value="1"/>
</dbReference>
<dbReference type="GO" id="GO:0005776">
    <property type="term" value="C:autophagosome"/>
    <property type="evidence" value="ECO:0007669"/>
    <property type="project" value="TreeGrafter"/>
</dbReference>
<evidence type="ECO:0000256" key="2">
    <source>
        <dbReference type="ARBA" id="ARBA00022741"/>
    </source>
</evidence>
<gene>
    <name evidence="8" type="ORF">GYA55_02750</name>
</gene>
<feature type="transmembrane region" description="Helical" evidence="6">
    <location>
        <begin position="444"/>
        <end position="463"/>
    </location>
</feature>
<dbReference type="SUPFAM" id="SSF56112">
    <property type="entry name" value="Protein kinase-like (PK-like)"/>
    <property type="match status" value="1"/>
</dbReference>
<dbReference type="InterPro" id="IPR045269">
    <property type="entry name" value="Atg1-like"/>
</dbReference>
<dbReference type="PANTHER" id="PTHR24348">
    <property type="entry name" value="SERINE/THREONINE-PROTEIN KINASE UNC-51-RELATED"/>
    <property type="match status" value="1"/>
</dbReference>
<dbReference type="SMART" id="SM00220">
    <property type="entry name" value="S_TKc"/>
    <property type="match status" value="1"/>
</dbReference>
<dbReference type="EMBL" id="JAAZON010000108">
    <property type="protein sequence ID" value="NMC62065.1"/>
    <property type="molecule type" value="Genomic_DNA"/>
</dbReference>
<dbReference type="GO" id="GO:0004674">
    <property type="term" value="F:protein serine/threonine kinase activity"/>
    <property type="evidence" value="ECO:0007669"/>
    <property type="project" value="UniProtKB-KW"/>
</dbReference>
<dbReference type="GO" id="GO:0005829">
    <property type="term" value="C:cytosol"/>
    <property type="evidence" value="ECO:0007669"/>
    <property type="project" value="TreeGrafter"/>
</dbReference>
<evidence type="ECO:0000313" key="9">
    <source>
        <dbReference type="Proteomes" id="UP000524246"/>
    </source>
</evidence>
<dbReference type="PROSITE" id="PS50011">
    <property type="entry name" value="PROTEIN_KINASE_DOM"/>
    <property type="match status" value="1"/>
</dbReference>
<protein>
    <submittedName>
        <fullName evidence="8">Serine/threonine protein kinase</fullName>
    </submittedName>
</protein>
<dbReference type="GO" id="GO:0005524">
    <property type="term" value="F:ATP binding"/>
    <property type="evidence" value="ECO:0007669"/>
    <property type="project" value="UniProtKB-KW"/>
</dbReference>
<keyword evidence="3 8" id="KW-0418">Kinase</keyword>
<feature type="region of interest" description="Disordered" evidence="5">
    <location>
        <begin position="282"/>
        <end position="312"/>
    </location>
</feature>
<keyword evidence="4" id="KW-0067">ATP-binding</keyword>
<accession>A0A7X9IIY0</accession>
<evidence type="ECO:0000256" key="6">
    <source>
        <dbReference type="SAM" id="Phobius"/>
    </source>
</evidence>
<evidence type="ECO:0000256" key="1">
    <source>
        <dbReference type="ARBA" id="ARBA00022679"/>
    </source>
</evidence>
<sequence length="606" mass="67846">MADATKKKKIFDDRYEILSIIGRGSQSVVYQAKNVIEGGPEVALKVLINKKGKIPNSERLRKEALAMVSCNHRYVIHLDDFHTIGDVSYLSMELAHEGDLRSFLHKSGGKLEASLIERFFLQTTEALDYIHKVGIIHRDVKPDNILILKNHEVRLGDFGIALLPGEAPNSEDLQLGVGTMDYLSPEILEGKRFNTSSDLYPLAIGFYEVIAGKTPFSDIPLMQQLDARKNNQVKSLSLLRKDIPPYFSEILKKMLEYDPAQRFQSAAEVIKALKDGREGKPILVSSKSTSEPQEVKTVSQATKEDISKPKQEKALEETKVESSANIKTNAGVSVVEKDRKRTDTEEIKVERHDDEEDLEDDFDFFDDEDEDFLDKQQDDEEEFLEDIEEFEDQRETIQPLPSPTRVQEPQHFKAGVAETLDSDSENVKHSASLNSPTPFQANNFLILIIMLCILLAIVVFAVFRRLGDSNNIVSDESVYSELGLVTATSFVDAISQGKLDFTRLQPGIYNGKMGALVPGREVPLSLIVREGSDSIDVLVGIEGWTPQSIPLNSSRLLEKPNKLRVASNGFVFDLKVSENQDSNEVKGEVSNIITGERGSWFLTPQM</sequence>
<keyword evidence="6" id="KW-0472">Membrane</keyword>
<name>A0A7X9IIY0_9DELT</name>
<comment type="caution">
    <text evidence="8">The sequence shown here is derived from an EMBL/GenBank/DDBJ whole genome shotgun (WGS) entry which is preliminary data.</text>
</comment>
<dbReference type="Pfam" id="PF00069">
    <property type="entry name" value="Pkinase"/>
    <property type="match status" value="1"/>
</dbReference>
<dbReference type="GO" id="GO:0000407">
    <property type="term" value="C:phagophore assembly site"/>
    <property type="evidence" value="ECO:0007669"/>
    <property type="project" value="TreeGrafter"/>
</dbReference>